<name>A0ABZ3IMF6_9FIRM</name>
<dbReference type="InterPro" id="IPR050313">
    <property type="entry name" value="Carb_Metab_HTH_regulators"/>
</dbReference>
<dbReference type="Pfam" id="PF08220">
    <property type="entry name" value="HTH_DeoR"/>
    <property type="match status" value="1"/>
</dbReference>
<organism evidence="5 6">
    <name type="scientific">Sporomusa silvacetica DSM 10669</name>
    <dbReference type="NCBI Taxonomy" id="1123289"/>
    <lineage>
        <taxon>Bacteria</taxon>
        <taxon>Bacillati</taxon>
        <taxon>Bacillota</taxon>
        <taxon>Negativicutes</taxon>
        <taxon>Selenomonadales</taxon>
        <taxon>Sporomusaceae</taxon>
        <taxon>Sporomusa</taxon>
    </lineage>
</organism>
<evidence type="ECO:0000259" key="4">
    <source>
        <dbReference type="PROSITE" id="PS51000"/>
    </source>
</evidence>
<dbReference type="PANTHER" id="PTHR30363:SF60">
    <property type="entry name" value="HTH-TYPE TRANSCRIPTIONAL REGULATOR IOLR"/>
    <property type="match status" value="1"/>
</dbReference>
<dbReference type="SMART" id="SM01134">
    <property type="entry name" value="DeoRC"/>
    <property type="match status" value="1"/>
</dbReference>
<keyword evidence="1" id="KW-0805">Transcription regulation</keyword>
<feature type="domain" description="HTH deoR-type" evidence="4">
    <location>
        <begin position="2"/>
        <end position="57"/>
    </location>
</feature>
<keyword evidence="2" id="KW-0238">DNA-binding</keyword>
<dbReference type="SMART" id="SM00420">
    <property type="entry name" value="HTH_DEOR"/>
    <property type="match status" value="1"/>
</dbReference>
<evidence type="ECO:0000256" key="3">
    <source>
        <dbReference type="ARBA" id="ARBA00023163"/>
    </source>
</evidence>
<dbReference type="Pfam" id="PF00455">
    <property type="entry name" value="DeoRC"/>
    <property type="match status" value="1"/>
</dbReference>
<dbReference type="InterPro" id="IPR036388">
    <property type="entry name" value="WH-like_DNA-bd_sf"/>
</dbReference>
<proteinExistence type="predicted"/>
<dbReference type="PROSITE" id="PS00894">
    <property type="entry name" value="HTH_DEOR_1"/>
    <property type="match status" value="1"/>
</dbReference>
<dbReference type="PANTHER" id="PTHR30363">
    <property type="entry name" value="HTH-TYPE TRANSCRIPTIONAL REGULATOR SRLR-RELATED"/>
    <property type="match status" value="1"/>
</dbReference>
<dbReference type="PRINTS" id="PR00037">
    <property type="entry name" value="HTHLACR"/>
</dbReference>
<keyword evidence="6" id="KW-1185">Reference proteome</keyword>
<dbReference type="PROSITE" id="PS51000">
    <property type="entry name" value="HTH_DEOR_2"/>
    <property type="match status" value="1"/>
</dbReference>
<dbReference type="InterPro" id="IPR001034">
    <property type="entry name" value="DeoR_HTH"/>
</dbReference>
<gene>
    <name evidence="5" type="primary">srlR</name>
    <name evidence="5" type="ORF">SPSIL_029890</name>
</gene>
<dbReference type="RefSeq" id="WP_094607073.1">
    <property type="nucleotide sequence ID" value="NZ_CP155573.1"/>
</dbReference>
<reference evidence="5" key="1">
    <citation type="submission" date="2024-05" db="EMBL/GenBank/DDBJ databases">
        <title>Isolation and characterization of Sporomusa carbonis sp. nov., a carboxydotrophic hydrogenogen in the genus of Sporomusa isolated from a charcoal burning pile.</title>
        <authorList>
            <person name="Boeer T."/>
            <person name="Rosenbaum F."/>
            <person name="Eysell L."/>
            <person name="Mueller V."/>
            <person name="Daniel R."/>
            <person name="Poehlein A."/>
        </authorList>
    </citation>
    <scope>NUCLEOTIDE SEQUENCE [LARGE SCALE GENOMIC DNA]</scope>
    <source>
        <strain evidence="5">DSM 10669</strain>
    </source>
</reference>
<sequence>MKERRIKKLETYIIDNERASIEELCSVFNVSKNTIRRDINELEKQGKIKKVYGGIILSDKKTTEPFESREEKNKDAKQIIAGLASTLVEDGDIIFIDSGTTTMHMIPHLSEKKNLTIITNNLHVIINSLPYYDLNIISTGGTLFRRTYSFVDMNAVANLKKFNISKAFMATTGVSIAKGLTNSSSFEYDIKKYVVESCDKVILLADNTKLERVSLTTYYDLKDIHIFVTNIKPDKEYLEFFNQHDIELVTPISPERATIE</sequence>
<accession>A0ABZ3IMF6</accession>
<dbReference type="InterPro" id="IPR036390">
    <property type="entry name" value="WH_DNA-bd_sf"/>
</dbReference>
<dbReference type="SUPFAM" id="SSF100950">
    <property type="entry name" value="NagB/RpiA/CoA transferase-like"/>
    <property type="match status" value="1"/>
</dbReference>
<dbReference type="Proteomes" id="UP000216752">
    <property type="component" value="Chromosome"/>
</dbReference>
<evidence type="ECO:0000256" key="1">
    <source>
        <dbReference type="ARBA" id="ARBA00023015"/>
    </source>
</evidence>
<dbReference type="InterPro" id="IPR018356">
    <property type="entry name" value="Tscrpt_reg_HTH_DeoR_CS"/>
</dbReference>
<protein>
    <submittedName>
        <fullName evidence="5">Glucitol operon repressor</fullName>
    </submittedName>
</protein>
<keyword evidence="3" id="KW-0804">Transcription</keyword>
<dbReference type="SUPFAM" id="SSF46785">
    <property type="entry name" value="Winged helix' DNA-binding domain"/>
    <property type="match status" value="1"/>
</dbReference>
<dbReference type="InterPro" id="IPR014036">
    <property type="entry name" value="DeoR-like_C"/>
</dbReference>
<evidence type="ECO:0000256" key="2">
    <source>
        <dbReference type="ARBA" id="ARBA00023125"/>
    </source>
</evidence>
<evidence type="ECO:0000313" key="5">
    <source>
        <dbReference type="EMBL" id="XFO66829.1"/>
    </source>
</evidence>
<dbReference type="Gene3D" id="1.10.10.10">
    <property type="entry name" value="Winged helix-like DNA-binding domain superfamily/Winged helix DNA-binding domain"/>
    <property type="match status" value="1"/>
</dbReference>
<dbReference type="InterPro" id="IPR037171">
    <property type="entry name" value="NagB/RpiA_transferase-like"/>
</dbReference>
<evidence type="ECO:0000313" key="6">
    <source>
        <dbReference type="Proteomes" id="UP000216752"/>
    </source>
</evidence>
<dbReference type="Gene3D" id="3.40.50.1360">
    <property type="match status" value="1"/>
</dbReference>
<dbReference type="EMBL" id="CP155573">
    <property type="protein sequence ID" value="XFO66829.1"/>
    <property type="molecule type" value="Genomic_DNA"/>
</dbReference>